<reference evidence="2" key="1">
    <citation type="journal article" date="2014" name="Front. Microbiol.">
        <title>High frequency of phylogenetically diverse reductive dehalogenase-homologous genes in deep subseafloor sedimentary metagenomes.</title>
        <authorList>
            <person name="Kawai M."/>
            <person name="Futagami T."/>
            <person name="Toyoda A."/>
            <person name="Takaki Y."/>
            <person name="Nishi S."/>
            <person name="Hori S."/>
            <person name="Arai W."/>
            <person name="Tsubouchi T."/>
            <person name="Morono Y."/>
            <person name="Uchiyama I."/>
            <person name="Ito T."/>
            <person name="Fujiyama A."/>
            <person name="Inagaki F."/>
            <person name="Takami H."/>
        </authorList>
    </citation>
    <scope>NUCLEOTIDE SEQUENCE</scope>
    <source>
        <strain evidence="2">Expedition CK06-06</strain>
    </source>
</reference>
<sequence>FVGIPFKEEAWQPRARKDFICHAPMEIVIGRDGDFFLTMEGASAPGFHAFNCAEGPMQGAIWVLLSQMLVYDGKLNDGSYLALRHYFPPGSWCNALDPQLSYSTPWAFLIPAFTGLTRCLSRALFARGYREEVVCGYGFTGDAIQGGGTLALNGEYWPAANFEISAVGLGASAVCDGLDWGYAMWNPESDQGDAELWELLEIGIPYLARRVKADTAGYGKYRGGSGWEALRLLIGNRDAELYMARADGV</sequence>
<dbReference type="InterPro" id="IPR003692">
    <property type="entry name" value="Hydantoinase_B"/>
</dbReference>
<evidence type="ECO:0000313" key="2">
    <source>
        <dbReference type="EMBL" id="GAG38189.1"/>
    </source>
</evidence>
<gene>
    <name evidence="2" type="ORF">S01H1_67384</name>
</gene>
<feature type="non-terminal residue" evidence="2">
    <location>
        <position position="1"/>
    </location>
</feature>
<proteinExistence type="predicted"/>
<feature type="non-terminal residue" evidence="2">
    <location>
        <position position="249"/>
    </location>
</feature>
<dbReference type="AlphaFoldDB" id="X0X4M4"/>
<dbReference type="GO" id="GO:0003824">
    <property type="term" value="F:catalytic activity"/>
    <property type="evidence" value="ECO:0007669"/>
    <property type="project" value="InterPro"/>
</dbReference>
<feature type="domain" description="Hydantoinase B/oxoprolinase" evidence="1">
    <location>
        <begin position="25"/>
        <end position="227"/>
    </location>
</feature>
<evidence type="ECO:0000259" key="1">
    <source>
        <dbReference type="Pfam" id="PF02538"/>
    </source>
</evidence>
<accession>X0X4M4</accession>
<protein>
    <recommendedName>
        <fullName evidence="1">Hydantoinase B/oxoprolinase domain-containing protein</fullName>
    </recommendedName>
</protein>
<name>X0X4M4_9ZZZZ</name>
<dbReference type="Pfam" id="PF02538">
    <property type="entry name" value="Hydantoinase_B"/>
    <property type="match status" value="1"/>
</dbReference>
<organism evidence="2">
    <name type="scientific">marine sediment metagenome</name>
    <dbReference type="NCBI Taxonomy" id="412755"/>
    <lineage>
        <taxon>unclassified sequences</taxon>
        <taxon>metagenomes</taxon>
        <taxon>ecological metagenomes</taxon>
    </lineage>
</organism>
<dbReference type="EMBL" id="BARS01044623">
    <property type="protein sequence ID" value="GAG38189.1"/>
    <property type="molecule type" value="Genomic_DNA"/>
</dbReference>
<comment type="caution">
    <text evidence="2">The sequence shown here is derived from an EMBL/GenBank/DDBJ whole genome shotgun (WGS) entry which is preliminary data.</text>
</comment>